<dbReference type="RefSeq" id="WP_033517803.1">
    <property type="nucleotide sequence ID" value="NZ_JGYV01000008.1"/>
</dbReference>
<comment type="caution">
    <text evidence="1">The sequence shown here is derived from an EMBL/GenBank/DDBJ whole genome shotgun (WGS) entry which is preliminary data.</text>
</comment>
<dbReference type="AlphaFoldDB" id="A0A087AX45"/>
<proteinExistence type="predicted"/>
<dbReference type="EMBL" id="JGYV01000008">
    <property type="protein sequence ID" value="KFI63345.1"/>
    <property type="molecule type" value="Genomic_DNA"/>
</dbReference>
<dbReference type="Proteomes" id="UP000029067">
    <property type="component" value="Unassembled WGS sequence"/>
</dbReference>
<gene>
    <name evidence="1" type="ORF">BCUN_1313</name>
</gene>
<reference evidence="1 2" key="1">
    <citation type="submission" date="2014-03" db="EMBL/GenBank/DDBJ databases">
        <title>Genomics of Bifidobacteria.</title>
        <authorList>
            <person name="Ventura M."/>
            <person name="Milani C."/>
            <person name="Lugli G.A."/>
        </authorList>
    </citation>
    <scope>NUCLEOTIDE SEQUENCE [LARGE SCALE GENOMIC DNA]</scope>
    <source>
        <strain evidence="1 2">LMG 10738</strain>
    </source>
</reference>
<evidence type="ECO:0000313" key="2">
    <source>
        <dbReference type="Proteomes" id="UP000029067"/>
    </source>
</evidence>
<accession>A0A087AX45</accession>
<sequence length="98" mass="10299">MTNSLPAIMPGPGPGFSLNPCSCAPERTTYGDALRMAMRSSADANARLRALHAAMALETWQGRAAELFRTRLATLLAQGDTHDGTALQDGNANLAVLS</sequence>
<dbReference type="STRING" id="1688.BCUN_1313"/>
<protein>
    <submittedName>
        <fullName evidence="1">Uncharacterized protein</fullName>
    </submittedName>
</protein>
<name>A0A087AX45_9BIFI</name>
<evidence type="ECO:0000313" key="1">
    <source>
        <dbReference type="EMBL" id="KFI63345.1"/>
    </source>
</evidence>
<organism evidence="1 2">
    <name type="scientific">Bifidobacterium cuniculi</name>
    <dbReference type="NCBI Taxonomy" id="1688"/>
    <lineage>
        <taxon>Bacteria</taxon>
        <taxon>Bacillati</taxon>
        <taxon>Actinomycetota</taxon>
        <taxon>Actinomycetes</taxon>
        <taxon>Bifidobacteriales</taxon>
        <taxon>Bifidobacteriaceae</taxon>
        <taxon>Bifidobacterium</taxon>
    </lineage>
</organism>
<keyword evidence="2" id="KW-1185">Reference proteome</keyword>